<name>A0A372ZPK3_9ACTN</name>
<keyword evidence="1 2" id="KW-0456">Lyase</keyword>
<dbReference type="PANTHER" id="PTHR35201:SF4">
    <property type="entry name" value="BETA-PINACENE SYNTHASE-RELATED"/>
    <property type="match status" value="1"/>
</dbReference>
<accession>A0A372ZPK3</accession>
<dbReference type="SFLD" id="SFLDS00005">
    <property type="entry name" value="Isoprenoid_Synthase_Type_I"/>
    <property type="match status" value="1"/>
</dbReference>
<comment type="caution">
    <text evidence="4">The sequence shown here is derived from an EMBL/GenBank/DDBJ whole genome shotgun (WGS) entry which is preliminary data.</text>
</comment>
<dbReference type="Proteomes" id="UP000263377">
    <property type="component" value="Unassembled WGS sequence"/>
</dbReference>
<evidence type="ECO:0000256" key="1">
    <source>
        <dbReference type="ARBA" id="ARBA00023239"/>
    </source>
</evidence>
<dbReference type="EMBL" id="QVIG01000001">
    <property type="protein sequence ID" value="RGD57661.1"/>
    <property type="molecule type" value="Genomic_DNA"/>
</dbReference>
<keyword evidence="2" id="KW-0460">Magnesium</keyword>
<comment type="similarity">
    <text evidence="2">Belongs to the terpene synthase family.</text>
</comment>
<dbReference type="Pfam" id="PF19086">
    <property type="entry name" value="Terpene_syn_C_2"/>
    <property type="match status" value="1"/>
</dbReference>
<gene>
    <name evidence="4" type="ORF">DR950_07550</name>
</gene>
<dbReference type="AlphaFoldDB" id="A0A372ZPK3"/>
<dbReference type="InterPro" id="IPR008949">
    <property type="entry name" value="Isoprenoid_synthase_dom_sf"/>
</dbReference>
<reference evidence="4 5" key="1">
    <citation type="submission" date="2018-08" db="EMBL/GenBank/DDBJ databases">
        <title>Diversity &amp; Physiological Properties of Lignin-Decomposing Actinobacteria from Soil.</title>
        <authorList>
            <person name="Roh S.G."/>
            <person name="Kim S.B."/>
        </authorList>
    </citation>
    <scope>NUCLEOTIDE SEQUENCE [LARGE SCALE GENOMIC DNA]</scope>
    <source>
        <strain evidence="4 5">MMS17-GH009</strain>
    </source>
</reference>
<dbReference type="SFLD" id="SFLDG01020">
    <property type="entry name" value="Terpene_Cyclase_Like_2"/>
    <property type="match status" value="1"/>
</dbReference>
<evidence type="ECO:0000256" key="2">
    <source>
        <dbReference type="RuleBase" id="RU366034"/>
    </source>
</evidence>
<dbReference type="EC" id="4.2.3.-" evidence="2"/>
<dbReference type="InterPro" id="IPR034686">
    <property type="entry name" value="Terpene_cyclase-like_2"/>
</dbReference>
<dbReference type="GO" id="GO:0010333">
    <property type="term" value="F:terpene synthase activity"/>
    <property type="evidence" value="ECO:0007669"/>
    <property type="project" value="InterPro"/>
</dbReference>
<feature type="region of interest" description="Disordered" evidence="3">
    <location>
        <begin position="1"/>
        <end position="24"/>
    </location>
</feature>
<proteinExistence type="inferred from homology"/>
<protein>
    <recommendedName>
        <fullName evidence="2">Terpene synthase</fullName>
        <ecNumber evidence="2">4.2.3.-</ecNumber>
    </recommendedName>
</protein>
<keyword evidence="2" id="KW-0479">Metal-binding</keyword>
<keyword evidence="5" id="KW-1185">Reference proteome</keyword>
<evidence type="ECO:0000313" key="4">
    <source>
        <dbReference type="EMBL" id="RGD57661.1"/>
    </source>
</evidence>
<evidence type="ECO:0000313" key="5">
    <source>
        <dbReference type="Proteomes" id="UP000263377"/>
    </source>
</evidence>
<dbReference type="GO" id="GO:0046872">
    <property type="term" value="F:metal ion binding"/>
    <property type="evidence" value="ECO:0007669"/>
    <property type="project" value="UniProtKB-KW"/>
</dbReference>
<dbReference type="Gene3D" id="1.10.600.10">
    <property type="entry name" value="Farnesyl Diphosphate Synthase"/>
    <property type="match status" value="1"/>
</dbReference>
<dbReference type="RefSeq" id="WP_117486419.1">
    <property type="nucleotide sequence ID" value="NZ_QVIG01000001.1"/>
</dbReference>
<evidence type="ECO:0000256" key="3">
    <source>
        <dbReference type="SAM" id="MobiDB-lite"/>
    </source>
</evidence>
<organism evidence="4 5">
    <name type="scientific">Kitasatospora xanthocidica</name>
    <dbReference type="NCBI Taxonomy" id="83382"/>
    <lineage>
        <taxon>Bacteria</taxon>
        <taxon>Bacillati</taxon>
        <taxon>Actinomycetota</taxon>
        <taxon>Actinomycetes</taxon>
        <taxon>Kitasatosporales</taxon>
        <taxon>Streptomycetaceae</taxon>
        <taxon>Kitasatospora</taxon>
    </lineage>
</organism>
<dbReference type="PANTHER" id="PTHR35201">
    <property type="entry name" value="TERPENE SYNTHASE"/>
    <property type="match status" value="1"/>
</dbReference>
<sequence>MTDPRDGQPPSAPDDLWCPFPSLTNPHAEQADRQSLDWLARHRLLDGRHRQSDRIGRQRSGHLAARTNPEVSAGMLRLLSDWYVWLFAFDDGYCEDRERGAAPGPLARTTALLSRVVDPEPPGDGLPGPAGAYATALREIRDRVAAQASPSQLFRWECTVRDYLSAQVWEAANREAGTVPGLAEYVAMRRHAGATYTCLALVDLAAGDEVPAAEADGPSLRRLRDLTANLVSWDNDLYSHAKEAAGGQGRHNLVEVLARHHRCSPAEARRSAVAMRDAEMRAFVELSRTVRTDGSDAASAYARSLGLWLRGHIDWSRGSSRFDVPSPAARH</sequence>
<comment type="cofactor">
    <cofactor evidence="2">
        <name>Mg(2+)</name>
        <dbReference type="ChEBI" id="CHEBI:18420"/>
    </cofactor>
</comment>
<dbReference type="SUPFAM" id="SSF48576">
    <property type="entry name" value="Terpenoid synthases"/>
    <property type="match status" value="1"/>
</dbReference>